<dbReference type="EMBL" id="AAGWGZ010000009">
    <property type="protein sequence ID" value="EBS6848862.1"/>
    <property type="molecule type" value="Genomic_DNA"/>
</dbReference>
<name>A0A5V0IUF1_SALER</name>
<sequence length="61" mass="6939">MDSFLICRFPFQCVVAFSSTRVFQLVRYSKGYASATEKARCFIDADHMAARSFFNIGTLDT</sequence>
<comment type="caution">
    <text evidence="1">The sequence shown here is derived from an EMBL/GenBank/DDBJ whole genome shotgun (WGS) entry which is preliminary data.</text>
</comment>
<evidence type="ECO:0000313" key="1">
    <source>
        <dbReference type="EMBL" id="EBS6848862.1"/>
    </source>
</evidence>
<protein>
    <submittedName>
        <fullName evidence="1">Uncharacterized protein</fullName>
    </submittedName>
</protein>
<accession>A0A5V0IUF1</accession>
<dbReference type="AlphaFoldDB" id="A0A5V0IUF1"/>
<organism evidence="1">
    <name type="scientific">Salmonella enterica</name>
    <name type="common">Salmonella choleraesuis</name>
    <dbReference type="NCBI Taxonomy" id="28901"/>
    <lineage>
        <taxon>Bacteria</taxon>
        <taxon>Pseudomonadati</taxon>
        <taxon>Pseudomonadota</taxon>
        <taxon>Gammaproteobacteria</taxon>
        <taxon>Enterobacterales</taxon>
        <taxon>Enterobacteriaceae</taxon>
        <taxon>Salmonella</taxon>
    </lineage>
</organism>
<gene>
    <name evidence="1" type="ORF">CBX34_14495</name>
</gene>
<reference evidence="1" key="1">
    <citation type="submission" date="2018-07" db="EMBL/GenBank/DDBJ databases">
        <authorList>
            <consortium name="PulseNet: The National Subtyping Network for Foodborne Disease Surveillance"/>
            <person name="Tarr C.L."/>
            <person name="Trees E."/>
            <person name="Katz L.S."/>
            <person name="Carleton-Romer H.A."/>
            <person name="Stroika S."/>
            <person name="Kucerova Z."/>
            <person name="Roache K.F."/>
            <person name="Sabol A.L."/>
            <person name="Besser J."/>
            <person name="Gerner-Smidt P."/>
        </authorList>
    </citation>
    <scope>NUCLEOTIDE SEQUENCE [LARGE SCALE GENOMIC DNA]</scope>
    <source>
        <strain evidence="1">08-0470</strain>
    </source>
</reference>
<proteinExistence type="predicted"/>